<evidence type="ECO:0000313" key="2">
    <source>
        <dbReference type="EMBL" id="XDI35156.1"/>
    </source>
</evidence>
<accession>A0AB39BMZ3</accession>
<dbReference type="InterPro" id="IPR038765">
    <property type="entry name" value="Papain-like_cys_pep_sf"/>
</dbReference>
<reference evidence="2" key="1">
    <citation type="submission" date="2024-07" db="EMBL/GenBank/DDBJ databases">
        <title>Identification and characteristics of an arsenic-resistant bacterial isolate, which belongs to a novel species.</title>
        <authorList>
            <person name="Juszczyk A."/>
            <person name="Kowalczyk A."/>
            <person name="Was K."/>
            <person name="Kosowicz W."/>
            <person name="Budzyn A."/>
            <person name="Latowski D."/>
        </authorList>
    </citation>
    <scope>NUCLEOTIDE SEQUENCE</scope>
    <source>
        <strain evidence="2">As8PL</strain>
        <plasmid evidence="2">unnamed</plasmid>
    </source>
</reference>
<organism evidence="2">
    <name type="scientific">Alkalihalophilus sp. As8PL</name>
    <dbReference type="NCBI Taxonomy" id="3237103"/>
    <lineage>
        <taxon>Bacteria</taxon>
        <taxon>Bacillati</taxon>
        <taxon>Bacillota</taxon>
        <taxon>Bacilli</taxon>
        <taxon>Bacillales</taxon>
        <taxon>Bacillaceae</taxon>
        <taxon>Alkalihalophilus</taxon>
    </lineage>
</organism>
<protein>
    <submittedName>
        <fullName evidence="2">YiiX/YebB-like N1pC/P60 family cysteine hydrolase</fullName>
    </submittedName>
</protein>
<dbReference type="AlphaFoldDB" id="A0AB39BMZ3"/>
<geneLocation type="plasmid" evidence="2">
    <name>unnamed</name>
</geneLocation>
<sequence length="229" mass="25802">MKKNLCFAFLLSFLVLIFVPGSILASNDEINWDEPFFEVKEFEVFYDEEYENSDDLLDPNTIESDFSIMGGGNCSRTYPGTNTCVLPGDVLYTSKSPSTGFVGHVGIVNTSSNVAHVLTAAGGGFRTNDTVNEWRNRFQAGQTRVYRYNNASRAYNAATKISGIRNNFVQYGIGTNRYDQRYNYCSKMIWQAYSLGGVTLRGWTNTGQVEFISPWNLVNQSYFTRVATF</sequence>
<feature type="chain" id="PRO_5044213228" evidence="1">
    <location>
        <begin position="26"/>
        <end position="229"/>
    </location>
</feature>
<dbReference type="InterPro" id="IPR024453">
    <property type="entry name" value="Peptidase_C92"/>
</dbReference>
<dbReference type="EMBL" id="CP162550">
    <property type="protein sequence ID" value="XDI35156.1"/>
    <property type="molecule type" value="Genomic_DNA"/>
</dbReference>
<evidence type="ECO:0000256" key="1">
    <source>
        <dbReference type="SAM" id="SignalP"/>
    </source>
</evidence>
<dbReference type="RefSeq" id="WP_368502772.1">
    <property type="nucleotide sequence ID" value="NZ_CP162550.1"/>
</dbReference>
<keyword evidence="2" id="KW-0378">Hydrolase</keyword>
<dbReference type="Pfam" id="PF05708">
    <property type="entry name" value="Peptidase_C92"/>
    <property type="match status" value="1"/>
</dbReference>
<proteinExistence type="predicted"/>
<dbReference type="GO" id="GO:0016787">
    <property type="term" value="F:hydrolase activity"/>
    <property type="evidence" value="ECO:0007669"/>
    <property type="project" value="UniProtKB-KW"/>
</dbReference>
<dbReference type="Gene3D" id="3.90.1720.10">
    <property type="entry name" value="endopeptidase domain like (from Nostoc punctiforme)"/>
    <property type="match status" value="1"/>
</dbReference>
<feature type="signal peptide" evidence="1">
    <location>
        <begin position="1"/>
        <end position="25"/>
    </location>
</feature>
<dbReference type="SUPFAM" id="SSF54001">
    <property type="entry name" value="Cysteine proteinases"/>
    <property type="match status" value="1"/>
</dbReference>
<name>A0AB39BMZ3_9BACI</name>
<keyword evidence="1" id="KW-0732">Signal</keyword>
<gene>
    <name evidence="2" type="ORF">AB3N04_00085</name>
</gene>
<keyword evidence="2" id="KW-0614">Plasmid</keyword>